<dbReference type="EMBL" id="VBOS01000474">
    <property type="protein sequence ID" value="TMQ48596.1"/>
    <property type="molecule type" value="Genomic_DNA"/>
</dbReference>
<dbReference type="InterPro" id="IPR001279">
    <property type="entry name" value="Metallo-B-lactamas"/>
</dbReference>
<dbReference type="InterPro" id="IPR051453">
    <property type="entry name" value="MBL_Glyoxalase_II"/>
</dbReference>
<evidence type="ECO:0000313" key="7">
    <source>
        <dbReference type="Proteomes" id="UP000317716"/>
    </source>
</evidence>
<dbReference type="GO" id="GO:0046872">
    <property type="term" value="F:metal ion binding"/>
    <property type="evidence" value="ECO:0007669"/>
    <property type="project" value="UniProtKB-KW"/>
</dbReference>
<keyword evidence="3 6" id="KW-0378">Hydrolase</keyword>
<feature type="domain" description="Metallo-beta-lactamase" evidence="5">
    <location>
        <begin position="14"/>
        <end position="191"/>
    </location>
</feature>
<dbReference type="PANTHER" id="PTHR46233">
    <property type="entry name" value="HYDROXYACYLGLUTATHIONE HYDROLASE GLOC"/>
    <property type="match status" value="1"/>
</dbReference>
<keyword evidence="2" id="KW-0479">Metal-binding</keyword>
<evidence type="ECO:0000256" key="3">
    <source>
        <dbReference type="ARBA" id="ARBA00022801"/>
    </source>
</evidence>
<dbReference type="SUPFAM" id="SSF56281">
    <property type="entry name" value="Metallo-hydrolase/oxidoreductase"/>
    <property type="match status" value="1"/>
</dbReference>
<comment type="cofactor">
    <cofactor evidence="1">
        <name>Zn(2+)</name>
        <dbReference type="ChEBI" id="CHEBI:29105"/>
    </cofactor>
</comment>
<dbReference type="Proteomes" id="UP000317716">
    <property type="component" value="Unassembled WGS sequence"/>
</dbReference>
<gene>
    <name evidence="6" type="ORF">E6K72_12855</name>
</gene>
<reference evidence="6 7" key="1">
    <citation type="journal article" date="2019" name="Nat. Microbiol.">
        <title>Mediterranean grassland soil C-N compound turnover is dependent on rainfall and depth, and is mediated by genomically divergent microorganisms.</title>
        <authorList>
            <person name="Diamond S."/>
            <person name="Andeer P.F."/>
            <person name="Li Z."/>
            <person name="Crits-Christoph A."/>
            <person name="Burstein D."/>
            <person name="Anantharaman K."/>
            <person name="Lane K.R."/>
            <person name="Thomas B.C."/>
            <person name="Pan C."/>
            <person name="Northen T.R."/>
            <person name="Banfield J.F."/>
        </authorList>
    </citation>
    <scope>NUCLEOTIDE SEQUENCE [LARGE SCALE GENOMIC DNA]</scope>
    <source>
        <strain evidence="6">WS_2</strain>
    </source>
</reference>
<evidence type="ECO:0000256" key="1">
    <source>
        <dbReference type="ARBA" id="ARBA00001947"/>
    </source>
</evidence>
<proteinExistence type="predicted"/>
<name>A0A538SB80_UNCEI</name>
<protein>
    <submittedName>
        <fullName evidence="6">MBL fold metallo-hydrolase</fullName>
    </submittedName>
</protein>
<evidence type="ECO:0000256" key="2">
    <source>
        <dbReference type="ARBA" id="ARBA00022723"/>
    </source>
</evidence>
<keyword evidence="4" id="KW-0862">Zinc</keyword>
<dbReference type="PANTHER" id="PTHR46233:SF3">
    <property type="entry name" value="HYDROXYACYLGLUTATHIONE HYDROLASE GLOC"/>
    <property type="match status" value="1"/>
</dbReference>
<evidence type="ECO:0000259" key="5">
    <source>
        <dbReference type="SMART" id="SM00849"/>
    </source>
</evidence>
<organism evidence="6 7">
    <name type="scientific">Eiseniibacteriota bacterium</name>
    <dbReference type="NCBI Taxonomy" id="2212470"/>
    <lineage>
        <taxon>Bacteria</taxon>
        <taxon>Candidatus Eiseniibacteriota</taxon>
    </lineage>
</organism>
<dbReference type="SMART" id="SM00849">
    <property type="entry name" value="Lactamase_B"/>
    <property type="match status" value="1"/>
</dbReference>
<sequence length="214" mass="23239">MTLAIHALHLGPLDNNTYLVVHEGTRETAVVDVGFGPEAVLETIARRKLVVRLLLNTHAHYDHVAGMRAIQQACGGDYYLHPADRPLLDHLAEQGAAFDFPPAEPPDDAHDLADRQSIALAGEAIEVIHTPGHSPGGVCFRHGRWLISGDTLFLGSIGRTDLPGGSFEELERAIRERLFVLGDAVQVHPGHGPETTIGEERMHNPFVGENARLA</sequence>
<dbReference type="AlphaFoldDB" id="A0A538SB80"/>
<dbReference type="InterPro" id="IPR036866">
    <property type="entry name" value="RibonucZ/Hydroxyglut_hydro"/>
</dbReference>
<dbReference type="GO" id="GO:0016787">
    <property type="term" value="F:hydrolase activity"/>
    <property type="evidence" value="ECO:0007669"/>
    <property type="project" value="UniProtKB-KW"/>
</dbReference>
<accession>A0A538SB80</accession>
<comment type="caution">
    <text evidence="6">The sequence shown here is derived from an EMBL/GenBank/DDBJ whole genome shotgun (WGS) entry which is preliminary data.</text>
</comment>
<dbReference type="Pfam" id="PF00753">
    <property type="entry name" value="Lactamase_B"/>
    <property type="match status" value="1"/>
</dbReference>
<dbReference type="Gene3D" id="3.60.15.10">
    <property type="entry name" value="Ribonuclease Z/Hydroxyacylglutathione hydrolase-like"/>
    <property type="match status" value="1"/>
</dbReference>
<evidence type="ECO:0000256" key="4">
    <source>
        <dbReference type="ARBA" id="ARBA00022833"/>
    </source>
</evidence>
<evidence type="ECO:0000313" key="6">
    <source>
        <dbReference type="EMBL" id="TMQ48596.1"/>
    </source>
</evidence>